<accession>A0A9D4GBI0</accession>
<sequence>MSRDGAANEVDRYATWPGQATGYKIGEIKFKEVRKKASDALGKSANQRASDIQRFTRFSCQTLRPE</sequence>
<dbReference type="Proteomes" id="UP000828390">
    <property type="component" value="Unassembled WGS sequence"/>
</dbReference>
<dbReference type="AlphaFoldDB" id="A0A9D4GBI0"/>
<comment type="caution">
    <text evidence="1">The sequence shown here is derived from an EMBL/GenBank/DDBJ whole genome shotgun (WGS) entry which is preliminary data.</text>
</comment>
<dbReference type="EMBL" id="JAIWYP010000006">
    <property type="protein sequence ID" value="KAH3810977.1"/>
    <property type="molecule type" value="Genomic_DNA"/>
</dbReference>
<keyword evidence="2" id="KW-1185">Reference proteome</keyword>
<evidence type="ECO:0000313" key="2">
    <source>
        <dbReference type="Proteomes" id="UP000828390"/>
    </source>
</evidence>
<dbReference type="InterPro" id="IPR010281">
    <property type="entry name" value="DUF885"/>
</dbReference>
<name>A0A9D4GBI0_DREPO</name>
<dbReference type="Pfam" id="PF05960">
    <property type="entry name" value="DUF885"/>
    <property type="match status" value="1"/>
</dbReference>
<reference evidence="1" key="2">
    <citation type="submission" date="2020-11" db="EMBL/GenBank/DDBJ databases">
        <authorList>
            <person name="McCartney M.A."/>
            <person name="Auch B."/>
            <person name="Kono T."/>
            <person name="Mallez S."/>
            <person name="Becker A."/>
            <person name="Gohl D.M."/>
            <person name="Silverstein K.A.T."/>
            <person name="Koren S."/>
            <person name="Bechman K.B."/>
            <person name="Herman A."/>
            <person name="Abrahante J.E."/>
            <person name="Garbe J."/>
        </authorList>
    </citation>
    <scope>NUCLEOTIDE SEQUENCE</scope>
    <source>
        <strain evidence="1">Duluth1</strain>
        <tissue evidence="1">Whole animal</tissue>
    </source>
</reference>
<protein>
    <submittedName>
        <fullName evidence="1">Uncharacterized protein</fullName>
    </submittedName>
</protein>
<proteinExistence type="predicted"/>
<reference evidence="1" key="1">
    <citation type="journal article" date="2019" name="bioRxiv">
        <title>The Genome of the Zebra Mussel, Dreissena polymorpha: A Resource for Invasive Species Research.</title>
        <authorList>
            <person name="McCartney M.A."/>
            <person name="Auch B."/>
            <person name="Kono T."/>
            <person name="Mallez S."/>
            <person name="Zhang Y."/>
            <person name="Obille A."/>
            <person name="Becker A."/>
            <person name="Abrahante J.E."/>
            <person name="Garbe J."/>
            <person name="Badalamenti J.P."/>
            <person name="Herman A."/>
            <person name="Mangelson H."/>
            <person name="Liachko I."/>
            <person name="Sullivan S."/>
            <person name="Sone E.D."/>
            <person name="Koren S."/>
            <person name="Silverstein K.A.T."/>
            <person name="Beckman K.B."/>
            <person name="Gohl D.M."/>
        </authorList>
    </citation>
    <scope>NUCLEOTIDE SEQUENCE</scope>
    <source>
        <strain evidence="1">Duluth1</strain>
        <tissue evidence="1">Whole animal</tissue>
    </source>
</reference>
<gene>
    <name evidence="1" type="ORF">DPMN_139377</name>
</gene>
<evidence type="ECO:0000313" key="1">
    <source>
        <dbReference type="EMBL" id="KAH3810977.1"/>
    </source>
</evidence>
<organism evidence="1 2">
    <name type="scientific">Dreissena polymorpha</name>
    <name type="common">Zebra mussel</name>
    <name type="synonym">Mytilus polymorpha</name>
    <dbReference type="NCBI Taxonomy" id="45954"/>
    <lineage>
        <taxon>Eukaryota</taxon>
        <taxon>Metazoa</taxon>
        <taxon>Spiralia</taxon>
        <taxon>Lophotrochozoa</taxon>
        <taxon>Mollusca</taxon>
        <taxon>Bivalvia</taxon>
        <taxon>Autobranchia</taxon>
        <taxon>Heteroconchia</taxon>
        <taxon>Euheterodonta</taxon>
        <taxon>Imparidentia</taxon>
        <taxon>Neoheterodontei</taxon>
        <taxon>Myida</taxon>
        <taxon>Dreissenoidea</taxon>
        <taxon>Dreissenidae</taxon>
        <taxon>Dreissena</taxon>
    </lineage>
</organism>